<dbReference type="GO" id="GO:0008017">
    <property type="term" value="F:microtubule binding"/>
    <property type="evidence" value="ECO:0007669"/>
    <property type="project" value="InterPro"/>
</dbReference>
<keyword evidence="6" id="KW-1185">Reference proteome</keyword>
<evidence type="ECO:0000313" key="5">
    <source>
        <dbReference type="EMBL" id="GIQ92543.1"/>
    </source>
</evidence>
<organism evidence="5 6">
    <name type="scientific">Kipferlia bialata</name>
    <dbReference type="NCBI Taxonomy" id="797122"/>
    <lineage>
        <taxon>Eukaryota</taxon>
        <taxon>Metamonada</taxon>
        <taxon>Carpediemonas-like organisms</taxon>
        <taxon>Kipferlia</taxon>
    </lineage>
</organism>
<comment type="caution">
    <text evidence="5">The sequence shown here is derived from an EMBL/GenBank/DDBJ whole genome shotgun (WGS) entry which is preliminary data.</text>
</comment>
<feature type="non-terminal residue" evidence="5">
    <location>
        <position position="106"/>
    </location>
</feature>
<evidence type="ECO:0000256" key="2">
    <source>
        <dbReference type="ARBA" id="ARBA00022840"/>
    </source>
</evidence>
<dbReference type="GO" id="GO:0007018">
    <property type="term" value="P:microtubule-based movement"/>
    <property type="evidence" value="ECO:0007669"/>
    <property type="project" value="InterPro"/>
</dbReference>
<dbReference type="AlphaFoldDB" id="A0A9K3DEI0"/>
<keyword evidence="1" id="KW-0547">Nucleotide-binding</keyword>
<keyword evidence="2" id="KW-0067">ATP-binding</keyword>
<dbReference type="Gene3D" id="3.40.850.10">
    <property type="entry name" value="Kinesin motor domain"/>
    <property type="match status" value="1"/>
</dbReference>
<evidence type="ECO:0000259" key="4">
    <source>
        <dbReference type="PROSITE" id="PS50067"/>
    </source>
</evidence>
<dbReference type="SMART" id="SM00129">
    <property type="entry name" value="KISc"/>
    <property type="match status" value="1"/>
</dbReference>
<dbReference type="SUPFAM" id="SSF52540">
    <property type="entry name" value="P-loop containing nucleoside triphosphate hydrolases"/>
    <property type="match status" value="1"/>
</dbReference>
<evidence type="ECO:0000256" key="3">
    <source>
        <dbReference type="PROSITE-ProRule" id="PRU00283"/>
    </source>
</evidence>
<dbReference type="GO" id="GO:0003777">
    <property type="term" value="F:microtubule motor activity"/>
    <property type="evidence" value="ECO:0007669"/>
    <property type="project" value="InterPro"/>
</dbReference>
<dbReference type="EMBL" id="BDIP01009940">
    <property type="protein sequence ID" value="GIQ92543.1"/>
    <property type="molecule type" value="Genomic_DNA"/>
</dbReference>
<gene>
    <name evidence="5" type="ORF">KIPB_016370</name>
</gene>
<proteinExistence type="inferred from homology"/>
<protein>
    <submittedName>
        <fullName evidence="5">Kinesin-like protein</fullName>
    </submittedName>
</protein>
<dbReference type="InterPro" id="IPR036961">
    <property type="entry name" value="Kinesin_motor_dom_sf"/>
</dbReference>
<dbReference type="GO" id="GO:0005524">
    <property type="term" value="F:ATP binding"/>
    <property type="evidence" value="ECO:0007669"/>
    <property type="project" value="UniProtKB-KW"/>
</dbReference>
<evidence type="ECO:0000256" key="1">
    <source>
        <dbReference type="ARBA" id="ARBA00022741"/>
    </source>
</evidence>
<dbReference type="PROSITE" id="PS50067">
    <property type="entry name" value="KINESIN_MOTOR_2"/>
    <property type="match status" value="1"/>
</dbReference>
<feature type="non-terminal residue" evidence="5">
    <location>
        <position position="1"/>
    </location>
</feature>
<dbReference type="InterPro" id="IPR019821">
    <property type="entry name" value="Kinesin_motor_CS"/>
</dbReference>
<dbReference type="PROSITE" id="PS00411">
    <property type="entry name" value="KINESIN_MOTOR_1"/>
    <property type="match status" value="1"/>
</dbReference>
<comment type="similarity">
    <text evidence="3">Belongs to the TRAFAC class myosin-kinesin ATPase superfamily. Kinesin family.</text>
</comment>
<feature type="domain" description="Kinesin motor" evidence="4">
    <location>
        <begin position="1"/>
        <end position="106"/>
    </location>
</feature>
<dbReference type="InterPro" id="IPR027417">
    <property type="entry name" value="P-loop_NTPase"/>
</dbReference>
<sequence>GLSKHLVTTYEDIIRLIELGDSVRTVGATLMNATSSRSHSVFTITMTQTKINKASGSQSHMVSKINLVDLAGSERCPSEEGISINKSLSALGNVIEALVKKANGSK</sequence>
<name>A0A9K3DEI0_9EUKA</name>
<comment type="caution">
    <text evidence="3">Lacks conserved residue(s) required for the propagation of feature annotation.</text>
</comment>
<evidence type="ECO:0000313" key="6">
    <source>
        <dbReference type="Proteomes" id="UP000265618"/>
    </source>
</evidence>
<dbReference type="Pfam" id="PF00225">
    <property type="entry name" value="Kinesin"/>
    <property type="match status" value="1"/>
</dbReference>
<dbReference type="InterPro" id="IPR001752">
    <property type="entry name" value="Kinesin_motor_dom"/>
</dbReference>
<dbReference type="Proteomes" id="UP000265618">
    <property type="component" value="Unassembled WGS sequence"/>
</dbReference>
<dbReference type="PANTHER" id="PTHR47117">
    <property type="entry name" value="STAR-RELATED LIPID TRANSFER PROTEIN 9"/>
    <property type="match status" value="1"/>
</dbReference>
<reference evidence="5 6" key="1">
    <citation type="journal article" date="2018" name="PLoS ONE">
        <title>The draft genome of Kipferlia bialata reveals reductive genome evolution in fornicate parasites.</title>
        <authorList>
            <person name="Tanifuji G."/>
            <person name="Takabayashi S."/>
            <person name="Kume K."/>
            <person name="Takagi M."/>
            <person name="Nakayama T."/>
            <person name="Kamikawa R."/>
            <person name="Inagaki Y."/>
            <person name="Hashimoto T."/>
        </authorList>
    </citation>
    <scope>NUCLEOTIDE SEQUENCE [LARGE SCALE GENOMIC DNA]</scope>
    <source>
        <strain evidence="5">NY0173</strain>
    </source>
</reference>
<dbReference type="PRINTS" id="PR00380">
    <property type="entry name" value="KINESINHEAVY"/>
</dbReference>
<accession>A0A9K3DEI0</accession>
<dbReference type="OrthoDB" id="3176171at2759"/>